<gene>
    <name evidence="1" type="ORF">MPEBLZ_02775</name>
</gene>
<proteinExistence type="predicted"/>
<protein>
    <submittedName>
        <fullName evidence="1">Uncharacterized protein</fullName>
    </submittedName>
</protein>
<evidence type="ECO:0000313" key="1">
    <source>
        <dbReference type="EMBL" id="KPQ42668.1"/>
    </source>
</evidence>
<dbReference type="AlphaFoldDB" id="A0A0P8AEK7"/>
<dbReference type="Pfam" id="PF11848">
    <property type="entry name" value="DUF3368"/>
    <property type="match status" value="1"/>
</dbReference>
<accession>A0A0P8AEK7</accession>
<sequence length="61" mass="6884">MIVSNSTILIYLAKIGKLNLLKKLFTEVFIPVEVFNEVVVNGKEQQHIEDGWMATSKASTF</sequence>
<dbReference type="EMBL" id="LKCM01000214">
    <property type="protein sequence ID" value="KPQ42668.1"/>
    <property type="molecule type" value="Genomic_DNA"/>
</dbReference>
<dbReference type="Proteomes" id="UP000050360">
    <property type="component" value="Unassembled WGS sequence"/>
</dbReference>
<name>A0A0P8AEK7_9EURY</name>
<evidence type="ECO:0000313" key="2">
    <source>
        <dbReference type="Proteomes" id="UP000050360"/>
    </source>
</evidence>
<comment type="caution">
    <text evidence="1">The sequence shown here is derived from an EMBL/GenBank/DDBJ whole genome shotgun (WGS) entry which is preliminary data.</text>
</comment>
<dbReference type="InterPro" id="IPR021799">
    <property type="entry name" value="PIN-like_prokaryotic"/>
</dbReference>
<reference evidence="1 2" key="1">
    <citation type="submission" date="2015-09" db="EMBL/GenBank/DDBJ databases">
        <title>A metagenomics-based metabolic model of nitrate-dependent anaerobic oxidation of methane by Methanoperedens-like archaea.</title>
        <authorList>
            <person name="Arshad A."/>
            <person name="Speth D.R."/>
            <person name="De Graaf R.M."/>
            <person name="Op Den Camp H.J."/>
            <person name="Jetten M.S."/>
            <person name="Welte C.U."/>
        </authorList>
    </citation>
    <scope>NUCLEOTIDE SEQUENCE [LARGE SCALE GENOMIC DNA]</scope>
</reference>
<organism evidence="1 2">
    <name type="scientific">Candidatus Methanoperedens nitratireducens</name>
    <dbReference type="NCBI Taxonomy" id="1392998"/>
    <lineage>
        <taxon>Archaea</taxon>
        <taxon>Methanobacteriati</taxon>
        <taxon>Methanobacteriota</taxon>
        <taxon>Stenosarchaea group</taxon>
        <taxon>Methanomicrobia</taxon>
        <taxon>Methanosarcinales</taxon>
        <taxon>ANME-2 cluster</taxon>
        <taxon>Candidatus Methanoperedentaceae</taxon>
        <taxon>Candidatus Methanoperedens</taxon>
    </lineage>
</organism>